<gene>
    <name evidence="1" type="ORF">B8V81_0428</name>
</gene>
<name>A0A2N5ND66_9BACL</name>
<evidence type="ECO:0000313" key="1">
    <source>
        <dbReference type="EMBL" id="PLT48296.1"/>
    </source>
</evidence>
<sequence>MREARLLARKARVRSKKGIFCVTGRGGCLFDSGSYPPRAAPSARRLAG</sequence>
<reference evidence="1 2" key="1">
    <citation type="submission" date="2017-05" db="EMBL/GenBank/DDBJ databases">
        <title>Functional genome analysis of Paenibacillus pasadenensis strain R16: insights on endophytic life style and antifungal activity.</title>
        <authorList>
            <person name="Passera A."/>
            <person name="Marcolungo L."/>
            <person name="Casati P."/>
            <person name="Brasca M."/>
            <person name="Quaglino F."/>
            <person name="Delledonne M."/>
        </authorList>
    </citation>
    <scope>NUCLEOTIDE SEQUENCE [LARGE SCALE GENOMIC DNA]</scope>
    <source>
        <strain evidence="1 2">R16</strain>
    </source>
</reference>
<dbReference type="AlphaFoldDB" id="A0A2N5ND66"/>
<evidence type="ECO:0000313" key="2">
    <source>
        <dbReference type="Proteomes" id="UP000234789"/>
    </source>
</evidence>
<protein>
    <submittedName>
        <fullName evidence="1">Uncharacterized protein</fullName>
    </submittedName>
</protein>
<organism evidence="1 2">
    <name type="scientific">Paenibacillus pasadenensis</name>
    <dbReference type="NCBI Taxonomy" id="217090"/>
    <lineage>
        <taxon>Bacteria</taxon>
        <taxon>Bacillati</taxon>
        <taxon>Bacillota</taxon>
        <taxon>Bacilli</taxon>
        <taxon>Bacillales</taxon>
        <taxon>Paenibacillaceae</taxon>
        <taxon>Paenibacillus</taxon>
    </lineage>
</organism>
<keyword evidence="2" id="KW-1185">Reference proteome</keyword>
<proteinExistence type="predicted"/>
<dbReference type="Proteomes" id="UP000234789">
    <property type="component" value="Unassembled WGS sequence"/>
</dbReference>
<dbReference type="EMBL" id="NFEZ01000001">
    <property type="protein sequence ID" value="PLT48296.1"/>
    <property type="molecule type" value="Genomic_DNA"/>
</dbReference>
<accession>A0A2N5ND66</accession>
<comment type="caution">
    <text evidence="1">The sequence shown here is derived from an EMBL/GenBank/DDBJ whole genome shotgun (WGS) entry which is preliminary data.</text>
</comment>